<dbReference type="CDD" id="cd08236">
    <property type="entry name" value="sugar_DH"/>
    <property type="match status" value="1"/>
</dbReference>
<dbReference type="InterPro" id="IPR020843">
    <property type="entry name" value="ER"/>
</dbReference>
<dbReference type="EMBL" id="LT608328">
    <property type="protein sequence ID" value="SCM56441.1"/>
    <property type="molecule type" value="Genomic_DNA"/>
</dbReference>
<dbReference type="Pfam" id="PF08240">
    <property type="entry name" value="ADH_N"/>
    <property type="match status" value="1"/>
</dbReference>
<keyword evidence="7" id="KW-1185">Reference proteome</keyword>
<dbReference type="SMART" id="SM00829">
    <property type="entry name" value="PKS_ER"/>
    <property type="match status" value="1"/>
</dbReference>
<gene>
    <name evidence="6" type="primary">xdhA</name>
    <name evidence="6" type="ORF">ING2E5A_0881</name>
</gene>
<feature type="domain" description="Enoyl reductase (ER)" evidence="5">
    <location>
        <begin position="7"/>
        <end position="341"/>
    </location>
</feature>
<comment type="similarity">
    <text evidence="4">Belongs to the zinc-containing alcohol dehydrogenase family.</text>
</comment>
<proteinExistence type="inferred from homology"/>
<sequence>MKALVLDNYMELNYRDVPDPQLEVDEVLIRVKACGICGSDVHGMDGSSGRRIPPLVMGHEAAGVISAIGAAVTGWEVGDRVTFDSTIYPLDDWYTRKGHYNLSDNRKVLGVSTGHYRKEGAFAEFVAVPAHILYRIPDNVTFEQAAMTEPVAVALHAVNISGIRPGESAVVIGTGTIGLFVVKLLQIAGAFPIIAVERDEEKLKLAKSFGATDLLLSSDSLVTGTIEALTNNRKADVAFEAVGIQETVNLCIKSLRKGGRAILIGNLMPEVTIPLQQVVTSELSLLGSCAINGEYETVLELMRSGKIEVDGMISAVAPLSEGAEWFRRLYNKESGLRKVILVP</sequence>
<organism evidence="6 7">
    <name type="scientific">Petrimonas mucosa</name>
    <dbReference type="NCBI Taxonomy" id="1642646"/>
    <lineage>
        <taxon>Bacteria</taxon>
        <taxon>Pseudomonadati</taxon>
        <taxon>Bacteroidota</taxon>
        <taxon>Bacteroidia</taxon>
        <taxon>Bacteroidales</taxon>
        <taxon>Dysgonomonadaceae</taxon>
        <taxon>Petrimonas</taxon>
    </lineage>
</organism>
<evidence type="ECO:0000313" key="7">
    <source>
        <dbReference type="Proteomes" id="UP000178485"/>
    </source>
</evidence>
<dbReference type="PANTHER" id="PTHR43401:SF2">
    <property type="entry name" value="L-THREONINE 3-DEHYDROGENASE"/>
    <property type="match status" value="1"/>
</dbReference>
<dbReference type="PROSITE" id="PS00059">
    <property type="entry name" value="ADH_ZINC"/>
    <property type="match status" value="1"/>
</dbReference>
<dbReference type="InterPro" id="IPR011032">
    <property type="entry name" value="GroES-like_sf"/>
</dbReference>
<evidence type="ECO:0000256" key="1">
    <source>
        <dbReference type="ARBA" id="ARBA00022723"/>
    </source>
</evidence>
<reference evidence="6 7" key="1">
    <citation type="submission" date="2016-08" db="EMBL/GenBank/DDBJ databases">
        <authorList>
            <person name="Seilhamer J.J."/>
        </authorList>
    </citation>
    <scope>NUCLEOTIDE SEQUENCE [LARGE SCALE GENOMIC DNA]</scope>
    <source>
        <strain evidence="6">ING2-E5A</strain>
    </source>
</reference>
<keyword evidence="2 4" id="KW-0862">Zinc</keyword>
<protein>
    <submittedName>
        <fullName evidence="6">Putative D-xylulose reductase A</fullName>
        <ecNumber evidence="6">1.1.1.9</ecNumber>
    </submittedName>
</protein>
<dbReference type="PANTHER" id="PTHR43401">
    <property type="entry name" value="L-THREONINE 3-DEHYDROGENASE"/>
    <property type="match status" value="1"/>
</dbReference>
<dbReference type="InterPro" id="IPR002328">
    <property type="entry name" value="ADH_Zn_CS"/>
</dbReference>
<dbReference type="Gene3D" id="3.90.180.10">
    <property type="entry name" value="Medium-chain alcohol dehydrogenases, catalytic domain"/>
    <property type="match status" value="1"/>
</dbReference>
<evidence type="ECO:0000313" key="6">
    <source>
        <dbReference type="EMBL" id="SCM56441.1"/>
    </source>
</evidence>
<dbReference type="KEGG" id="pmuc:ING2E5A_0881"/>
<evidence type="ECO:0000256" key="3">
    <source>
        <dbReference type="ARBA" id="ARBA00023002"/>
    </source>
</evidence>
<dbReference type="InterPro" id="IPR036291">
    <property type="entry name" value="NAD(P)-bd_dom_sf"/>
</dbReference>
<dbReference type="GO" id="GO:0046526">
    <property type="term" value="F:D-xylulose reductase activity"/>
    <property type="evidence" value="ECO:0007669"/>
    <property type="project" value="UniProtKB-EC"/>
</dbReference>
<dbReference type="EC" id="1.1.1.9" evidence="6"/>
<dbReference type="GO" id="GO:0008270">
    <property type="term" value="F:zinc ion binding"/>
    <property type="evidence" value="ECO:0007669"/>
    <property type="project" value="InterPro"/>
</dbReference>
<evidence type="ECO:0000259" key="5">
    <source>
        <dbReference type="SMART" id="SM00829"/>
    </source>
</evidence>
<keyword evidence="1 4" id="KW-0479">Metal-binding</keyword>
<evidence type="ECO:0000256" key="2">
    <source>
        <dbReference type="ARBA" id="ARBA00022833"/>
    </source>
</evidence>
<dbReference type="Gene3D" id="3.40.50.720">
    <property type="entry name" value="NAD(P)-binding Rossmann-like Domain"/>
    <property type="match status" value="1"/>
</dbReference>
<dbReference type="Proteomes" id="UP000178485">
    <property type="component" value="Chromosome i"/>
</dbReference>
<dbReference type="RefSeq" id="WP_071136326.1">
    <property type="nucleotide sequence ID" value="NZ_DUQN01000057.1"/>
</dbReference>
<comment type="cofactor">
    <cofactor evidence="4">
        <name>Zn(2+)</name>
        <dbReference type="ChEBI" id="CHEBI:29105"/>
    </cofactor>
</comment>
<dbReference type="InterPro" id="IPR013154">
    <property type="entry name" value="ADH-like_N"/>
</dbReference>
<dbReference type="STRING" id="1642646.ING2E5A_0881"/>
<evidence type="ECO:0000256" key="4">
    <source>
        <dbReference type="RuleBase" id="RU361277"/>
    </source>
</evidence>
<dbReference type="InterPro" id="IPR050129">
    <property type="entry name" value="Zn_alcohol_dh"/>
</dbReference>
<dbReference type="SUPFAM" id="SSF51735">
    <property type="entry name" value="NAD(P)-binding Rossmann-fold domains"/>
    <property type="match status" value="1"/>
</dbReference>
<keyword evidence="3 6" id="KW-0560">Oxidoreductase</keyword>
<accession>A0A1G4G5E6</accession>
<name>A0A1G4G5E6_9BACT</name>
<dbReference type="SUPFAM" id="SSF50129">
    <property type="entry name" value="GroES-like"/>
    <property type="match status" value="1"/>
</dbReference>
<dbReference type="AlphaFoldDB" id="A0A1G4G5E6"/>
<dbReference type="Pfam" id="PF00107">
    <property type="entry name" value="ADH_zinc_N"/>
    <property type="match status" value="1"/>
</dbReference>
<dbReference type="InterPro" id="IPR013149">
    <property type="entry name" value="ADH-like_C"/>
</dbReference>